<dbReference type="PATRIC" id="fig|931276.5.peg.5710"/>
<evidence type="ECO:0000256" key="2">
    <source>
        <dbReference type="ARBA" id="ARBA00023125"/>
    </source>
</evidence>
<reference evidence="5 6" key="1">
    <citation type="submission" date="2013-02" db="EMBL/GenBank/DDBJ databases">
        <title>Genome sequence of Clostridium saccharoperbutylacetonicum N1-4(HMT).</title>
        <authorList>
            <person name="Poehlein A."/>
            <person name="Daniel R."/>
        </authorList>
    </citation>
    <scope>NUCLEOTIDE SEQUENCE [LARGE SCALE GENOMIC DNA]</scope>
    <source>
        <strain evidence="6">N1-4(HMT)</strain>
    </source>
</reference>
<dbReference type="eggNOG" id="COG1846">
    <property type="taxonomic scope" value="Bacteria"/>
</dbReference>
<dbReference type="AlphaFoldDB" id="M1MXY2"/>
<gene>
    <name evidence="5" type="primary">marR2</name>
    <name evidence="5" type="ORF">Cspa_c56660</name>
</gene>
<evidence type="ECO:0000256" key="3">
    <source>
        <dbReference type="ARBA" id="ARBA00023163"/>
    </source>
</evidence>
<dbReference type="Gene3D" id="1.10.10.10">
    <property type="entry name" value="Winged helix-like DNA-binding domain superfamily/Winged helix DNA-binding domain"/>
    <property type="match status" value="1"/>
</dbReference>
<dbReference type="RefSeq" id="WP_015395698.1">
    <property type="nucleotide sequence ID" value="NC_020291.1"/>
</dbReference>
<dbReference type="PRINTS" id="PR00598">
    <property type="entry name" value="HTHMARR"/>
</dbReference>
<dbReference type="Proteomes" id="UP000011728">
    <property type="component" value="Chromosome"/>
</dbReference>
<accession>M1MXY2</accession>
<keyword evidence="2" id="KW-0238">DNA-binding</keyword>
<proteinExistence type="predicted"/>
<dbReference type="PANTHER" id="PTHR42756">
    <property type="entry name" value="TRANSCRIPTIONAL REGULATOR, MARR"/>
    <property type="match status" value="1"/>
</dbReference>
<keyword evidence="6" id="KW-1185">Reference proteome</keyword>
<dbReference type="OrthoDB" id="384891at2"/>
<dbReference type="GO" id="GO:0003677">
    <property type="term" value="F:DNA binding"/>
    <property type="evidence" value="ECO:0007669"/>
    <property type="project" value="UniProtKB-KW"/>
</dbReference>
<dbReference type="EMBL" id="CP004121">
    <property type="protein sequence ID" value="AGF59391.1"/>
    <property type="molecule type" value="Genomic_DNA"/>
</dbReference>
<dbReference type="GO" id="GO:0003700">
    <property type="term" value="F:DNA-binding transcription factor activity"/>
    <property type="evidence" value="ECO:0007669"/>
    <property type="project" value="InterPro"/>
</dbReference>
<dbReference type="SMART" id="SM00347">
    <property type="entry name" value="HTH_MARR"/>
    <property type="match status" value="1"/>
</dbReference>
<organism evidence="5 6">
    <name type="scientific">Clostridium saccharoperbutylacetonicum N1-4(HMT)</name>
    <dbReference type="NCBI Taxonomy" id="931276"/>
    <lineage>
        <taxon>Bacteria</taxon>
        <taxon>Bacillati</taxon>
        <taxon>Bacillota</taxon>
        <taxon>Clostridia</taxon>
        <taxon>Eubacteriales</taxon>
        <taxon>Clostridiaceae</taxon>
        <taxon>Clostridium</taxon>
    </lineage>
</organism>
<dbReference type="InterPro" id="IPR036390">
    <property type="entry name" value="WH_DNA-bd_sf"/>
</dbReference>
<dbReference type="InterPro" id="IPR036388">
    <property type="entry name" value="WH-like_DNA-bd_sf"/>
</dbReference>
<sequence>MEKEVHLGKKINILAKRIHRAIDKEASKYGITGVQGRILGFINHNSKNRDIFQKDIEEELDIRRSSVTSVLQLMEKNGFIERVSVSEDARLKKLIITEKGARIQKSVYDFILDFEKSFRDELSEAEMNMFISLLDRLSNKISE</sequence>
<dbReference type="SUPFAM" id="SSF46785">
    <property type="entry name" value="Winged helix' DNA-binding domain"/>
    <property type="match status" value="1"/>
</dbReference>
<evidence type="ECO:0000313" key="6">
    <source>
        <dbReference type="Proteomes" id="UP000011728"/>
    </source>
</evidence>
<dbReference type="InterPro" id="IPR000835">
    <property type="entry name" value="HTH_MarR-typ"/>
</dbReference>
<evidence type="ECO:0000259" key="4">
    <source>
        <dbReference type="PROSITE" id="PS50995"/>
    </source>
</evidence>
<evidence type="ECO:0000256" key="1">
    <source>
        <dbReference type="ARBA" id="ARBA00023015"/>
    </source>
</evidence>
<dbReference type="PANTHER" id="PTHR42756:SF1">
    <property type="entry name" value="TRANSCRIPTIONAL REPRESSOR OF EMRAB OPERON"/>
    <property type="match status" value="1"/>
</dbReference>
<dbReference type="STRING" id="36745.CLSAP_54080"/>
<dbReference type="Pfam" id="PF12802">
    <property type="entry name" value="MarR_2"/>
    <property type="match status" value="1"/>
</dbReference>
<dbReference type="HOGENOM" id="CLU_083287_29_1_9"/>
<keyword evidence="1" id="KW-0805">Transcription regulation</keyword>
<name>M1MXY2_9CLOT</name>
<protein>
    <submittedName>
        <fullName evidence="5">Regulatory protein MarR</fullName>
    </submittedName>
</protein>
<feature type="domain" description="HTH marR-type" evidence="4">
    <location>
        <begin position="4"/>
        <end position="139"/>
    </location>
</feature>
<keyword evidence="3" id="KW-0804">Transcription</keyword>
<dbReference type="KEGG" id="csr:Cspa_c56660"/>
<dbReference type="PROSITE" id="PS50995">
    <property type="entry name" value="HTH_MARR_2"/>
    <property type="match status" value="1"/>
</dbReference>
<evidence type="ECO:0000313" key="5">
    <source>
        <dbReference type="EMBL" id="AGF59391.1"/>
    </source>
</evidence>